<evidence type="ECO:0000313" key="2">
    <source>
        <dbReference type="Proteomes" id="UP000288794"/>
    </source>
</evidence>
<organism evidence="1 2">
    <name type="scientific">[Pantoea] beijingensis</name>
    <dbReference type="NCBI Taxonomy" id="1324864"/>
    <lineage>
        <taxon>Bacteria</taxon>
        <taxon>Pseudomonadati</taxon>
        <taxon>Pseudomonadota</taxon>
        <taxon>Gammaproteobacteria</taxon>
        <taxon>Enterobacterales</taxon>
        <taxon>Erwiniaceae</taxon>
        <taxon>Erwinia</taxon>
    </lineage>
</organism>
<comment type="caution">
    <text evidence="1">The sequence shown here is derived from an EMBL/GenBank/DDBJ whole genome shotgun (WGS) entry which is preliminary data.</text>
</comment>
<keyword evidence="2" id="KW-1185">Reference proteome</keyword>
<dbReference type="InterPro" id="IPR023393">
    <property type="entry name" value="START-like_dom_sf"/>
</dbReference>
<name>A0A443IGH4_9GAMM</name>
<dbReference type="EMBL" id="JMEE01000003">
    <property type="protein sequence ID" value="RWR03166.1"/>
    <property type="molecule type" value="Genomic_DNA"/>
</dbReference>
<dbReference type="Gene3D" id="3.30.530.20">
    <property type="match status" value="1"/>
</dbReference>
<dbReference type="AlphaFoldDB" id="A0A443IGH4"/>
<reference evidence="1 2" key="1">
    <citation type="submission" date="2014-04" db="EMBL/GenBank/DDBJ databases">
        <title>Draft genome sequence of Pantoea beijingensis strain LMG 27579, an emerging pathogen to Pleurotus eryngii with potential industrial application.</title>
        <authorList>
            <person name="Xu F."/>
            <person name="Liu Y."/>
            <person name="Wang S."/>
            <person name="Yin Y."/>
            <person name="Ma Y."/>
            <person name="Zhao S."/>
            <person name="Rong C."/>
        </authorList>
    </citation>
    <scope>NUCLEOTIDE SEQUENCE [LARGE SCALE GENOMIC DNA]</scope>
    <source>
        <strain evidence="1 2">LMG 27579</strain>
    </source>
</reference>
<dbReference type="Proteomes" id="UP000288794">
    <property type="component" value="Unassembled WGS sequence"/>
</dbReference>
<proteinExistence type="predicted"/>
<evidence type="ECO:0000313" key="1">
    <source>
        <dbReference type="EMBL" id="RWR03166.1"/>
    </source>
</evidence>
<gene>
    <name evidence="1" type="ORF">ED28_03820</name>
</gene>
<accession>A0A443IGH4</accession>
<sequence>MLPSLTISQSIPRHWMDLYETIWEPTFFPKWASGLSQSTLTQEGGYWLATGLEGTVRIRFTPHNPLGVMDHWVDTGTGQEIYMPMRIIANQQGADVIITVYRQPIMSDEKFAEDIEWVTRDLQKLHALLTC</sequence>
<dbReference type="RefSeq" id="WP_128175381.1">
    <property type="nucleotide sequence ID" value="NZ_CP071409.1"/>
</dbReference>
<protein>
    <submittedName>
        <fullName evidence="1">Polyketide cyclase</fullName>
    </submittedName>
</protein>
<dbReference type="SUPFAM" id="SSF55961">
    <property type="entry name" value="Bet v1-like"/>
    <property type="match status" value="1"/>
</dbReference>